<gene>
    <name evidence="2" type="ordered locus">PBPRB1703</name>
</gene>
<protein>
    <submittedName>
        <fullName evidence="2">Uncharacterized protein</fullName>
    </submittedName>
</protein>
<keyword evidence="1" id="KW-1133">Transmembrane helix</keyword>
<dbReference type="EMBL" id="CR378680">
    <property type="protein sequence ID" value="CAG23563.1"/>
    <property type="molecule type" value="Genomic_DNA"/>
</dbReference>
<proteinExistence type="predicted"/>
<reference evidence="3" key="1">
    <citation type="journal article" date="2005" name="Science">
        <title>Life at depth: Photobacterium profundum genome sequence and expression analysis.</title>
        <authorList>
            <person name="Vezzi A."/>
            <person name="Campanaro S."/>
            <person name="D'Angelo M."/>
            <person name="Simonato F."/>
            <person name="Vitulo N."/>
            <person name="Lauro F.M."/>
            <person name="Cestaro A."/>
            <person name="Malacrida G."/>
            <person name="Simionati B."/>
            <person name="Cannata N."/>
            <person name="Romualdi C."/>
            <person name="Bartlett D.H."/>
            <person name="Valle G."/>
        </authorList>
    </citation>
    <scope>NUCLEOTIDE SEQUENCE [LARGE SCALE GENOMIC DNA]</scope>
    <source>
        <strain evidence="3">ATCC BAA-1253 / SS9</strain>
    </source>
</reference>
<keyword evidence="3" id="KW-1185">Reference proteome</keyword>
<keyword evidence="1" id="KW-0812">Transmembrane</keyword>
<evidence type="ECO:0000256" key="1">
    <source>
        <dbReference type="SAM" id="Phobius"/>
    </source>
</evidence>
<evidence type="ECO:0000313" key="3">
    <source>
        <dbReference type="Proteomes" id="UP000000593"/>
    </source>
</evidence>
<accession>Q6LGL7</accession>
<dbReference type="KEGG" id="ppr:PBPRB1703"/>
<organism evidence="2 3">
    <name type="scientific">Photobacterium profundum (strain SS9)</name>
    <dbReference type="NCBI Taxonomy" id="298386"/>
    <lineage>
        <taxon>Bacteria</taxon>
        <taxon>Pseudomonadati</taxon>
        <taxon>Pseudomonadota</taxon>
        <taxon>Gammaproteobacteria</taxon>
        <taxon>Vibrionales</taxon>
        <taxon>Vibrionaceae</taxon>
        <taxon>Photobacterium</taxon>
    </lineage>
</organism>
<sequence>MVALLISCQLNCSEFRLPIIAVQGLAHTRLSCQVSIVNNQFFSRNFSLMVLVISPVAVQLLWLKIHYQVGKASFNIRVPQQKSSSVLCLASAFTKPL</sequence>
<dbReference type="HOGENOM" id="CLU_2344228_0_0_6"/>
<evidence type="ECO:0000313" key="2">
    <source>
        <dbReference type="EMBL" id="CAG23563.1"/>
    </source>
</evidence>
<keyword evidence="1" id="KW-0472">Membrane</keyword>
<feature type="transmembrane region" description="Helical" evidence="1">
    <location>
        <begin position="46"/>
        <end position="63"/>
    </location>
</feature>
<dbReference type="AlphaFoldDB" id="Q6LGL7"/>
<name>Q6LGL7_PHOPR</name>
<dbReference type="Proteomes" id="UP000000593">
    <property type="component" value="Chromosome 2"/>
</dbReference>